<evidence type="ECO:0000313" key="6">
    <source>
        <dbReference type="Proteomes" id="UP000249757"/>
    </source>
</evidence>
<dbReference type="Proteomes" id="UP000245464">
    <property type="component" value="Chromosome 3"/>
</dbReference>
<accession>A0A2W1D746</accession>
<name>A0A2W1D746_9PLEO</name>
<dbReference type="EMBL" id="NQIK02000003">
    <property type="protein sequence ID" value="KAF7573091.1"/>
    <property type="molecule type" value="Genomic_DNA"/>
</dbReference>
<evidence type="ECO:0000313" key="4">
    <source>
        <dbReference type="EMBL" id="KAI1516557.1"/>
    </source>
</evidence>
<proteinExistence type="predicted"/>
<organism evidence="3 5">
    <name type="scientific">Pyrenophora tritici-repentis</name>
    <dbReference type="NCBI Taxonomy" id="45151"/>
    <lineage>
        <taxon>Eukaryota</taxon>
        <taxon>Fungi</taxon>
        <taxon>Dikarya</taxon>
        <taxon>Ascomycota</taxon>
        <taxon>Pezizomycotina</taxon>
        <taxon>Dothideomycetes</taxon>
        <taxon>Pleosporomycetidae</taxon>
        <taxon>Pleosporales</taxon>
        <taxon>Pleosporineae</taxon>
        <taxon>Pleosporaceae</taxon>
        <taxon>Pyrenophora</taxon>
    </lineage>
</organism>
<evidence type="ECO:0000313" key="5">
    <source>
        <dbReference type="Proteomes" id="UP000245464"/>
    </source>
</evidence>
<keyword evidence="6" id="KW-1185">Reference proteome</keyword>
<evidence type="ECO:0000313" key="3">
    <source>
        <dbReference type="EMBL" id="KAF7573091.1"/>
    </source>
</evidence>
<reference evidence="6" key="4">
    <citation type="journal article" date="2022" name="Microb. Genom.">
        <title>A global pangenome for the wheat fungal pathogen Pyrenophora tritici-repentis and prediction of effector protein structural homology.</title>
        <authorList>
            <person name="Moolhuijzen P.M."/>
            <person name="See P.T."/>
            <person name="Shi G."/>
            <person name="Powell H.R."/>
            <person name="Cockram J."/>
            <person name="Jorgensen L.N."/>
            <person name="Benslimane H."/>
            <person name="Strelkov S.E."/>
            <person name="Turner J."/>
            <person name="Liu Z."/>
            <person name="Moffat C.S."/>
        </authorList>
    </citation>
    <scope>NUCLEOTIDE SEQUENCE [LARGE SCALE GENOMIC DNA]</scope>
</reference>
<dbReference type="OrthoDB" id="3504677at2759"/>
<dbReference type="EMBL" id="NRDI02000005">
    <property type="protein sequence ID" value="KAI1516557.1"/>
    <property type="molecule type" value="Genomic_DNA"/>
</dbReference>
<evidence type="ECO:0000256" key="1">
    <source>
        <dbReference type="SAM" id="SignalP"/>
    </source>
</evidence>
<dbReference type="InterPro" id="IPR058334">
    <property type="entry name" value="DUF8021"/>
</dbReference>
<protein>
    <recommendedName>
        <fullName evidence="2">DUF8021 domain-containing protein</fullName>
    </recommendedName>
</protein>
<feature type="chain" id="PRO_5042700810" description="DUF8021 domain-containing protein" evidence="1">
    <location>
        <begin position="23"/>
        <end position="268"/>
    </location>
</feature>
<gene>
    <name evidence="4" type="ORF">Ptr86124_005094</name>
    <name evidence="3" type="ORF">PtrM4_079960</name>
</gene>
<dbReference type="Proteomes" id="UP000249757">
    <property type="component" value="Unassembled WGS sequence"/>
</dbReference>
<comment type="caution">
    <text evidence="3">The sequence shown here is derived from an EMBL/GenBank/DDBJ whole genome shotgun (WGS) entry which is preliminary data.</text>
</comment>
<keyword evidence="1" id="KW-0732">Signal</keyword>
<dbReference type="OMA" id="WGTDCER"/>
<evidence type="ECO:0000259" key="2">
    <source>
        <dbReference type="Pfam" id="PF26061"/>
    </source>
</evidence>
<sequence>MSFSVFLRTTLIATAFTVGTTASACTREGLIKAANSYLSAQAAGNPSSLNLVTTNFTYSQNNKVSNIATSLLSTPSSIDLNRTTADILACASYTMWISTSESKPRVVSTQIRHSDNDTATISSIDTVAATTGDLFFDAAKTLSYIRAEIWTPLPSSSQPSRALLKSFGDAYLDMWTDATAAGKISWGTQCERVEGSRLTKPCGADLPRGGSKKANGMRRYVIDETVGSVQVSCQFDSLGAWPDSHEIRVEDGKVKYVHTATVMRGVGA</sequence>
<feature type="signal peptide" evidence="1">
    <location>
        <begin position="1"/>
        <end position="22"/>
    </location>
</feature>
<reference evidence="4" key="3">
    <citation type="journal article" date="2022" name="bioRxiv">
        <title>A global pangenome for the wheat fungal pathogen Pyrenophora tritici-repentis and prediction of effector protein structural homology.</title>
        <authorList>
            <person name="Moolhuijzen P."/>
            <person name="See P.T."/>
            <person name="Shi G."/>
            <person name="Powell H.R."/>
            <person name="Cockram J."/>
            <person name="Jorgensen L.N."/>
            <person name="Benslimane H."/>
            <person name="Strelkov S.E."/>
            <person name="Turner J."/>
            <person name="Liu Z."/>
            <person name="Moffat C.S."/>
        </authorList>
    </citation>
    <scope>NUCLEOTIDE SEQUENCE</scope>
    <source>
        <strain evidence="4">86-124</strain>
    </source>
</reference>
<dbReference type="AlphaFoldDB" id="A0A2W1D746"/>
<dbReference type="Pfam" id="PF26061">
    <property type="entry name" value="DUF8021"/>
    <property type="match status" value="1"/>
</dbReference>
<reference evidence="3" key="1">
    <citation type="journal article" date="2018" name="BMC Genomics">
        <title>Comparative genomics of the wheat fungal pathogen Pyrenophora tritici-repentis reveals chromosomal variations and genome plasticity.</title>
        <authorList>
            <person name="Moolhuijzen P."/>
            <person name="See P.T."/>
            <person name="Hane J.K."/>
            <person name="Shi G."/>
            <person name="Liu Z."/>
            <person name="Oliver R.P."/>
            <person name="Moffat C.S."/>
        </authorList>
    </citation>
    <scope>NUCLEOTIDE SEQUENCE [LARGE SCALE GENOMIC DNA]</scope>
    <source>
        <strain evidence="3">M4</strain>
    </source>
</reference>
<feature type="domain" description="DUF8021" evidence="2">
    <location>
        <begin position="158"/>
        <end position="261"/>
    </location>
</feature>
<reference evidence="4" key="2">
    <citation type="submission" date="2021-05" db="EMBL/GenBank/DDBJ databases">
        <authorList>
            <person name="Moolhuijzen P.M."/>
            <person name="Moffat C.S."/>
        </authorList>
    </citation>
    <scope>NUCLEOTIDE SEQUENCE</scope>
    <source>
        <strain evidence="4">86-124</strain>
    </source>
</reference>